<keyword evidence="4" id="KW-0804">Transcription</keyword>
<evidence type="ECO:0000313" key="6">
    <source>
        <dbReference type="EMBL" id="QJP99830.1"/>
    </source>
</evidence>
<proteinExistence type="inferred from homology"/>
<dbReference type="InterPro" id="IPR036390">
    <property type="entry name" value="WH_DNA-bd_sf"/>
</dbReference>
<dbReference type="InterPro" id="IPR036388">
    <property type="entry name" value="WH-like_DNA-bd_sf"/>
</dbReference>
<evidence type="ECO:0000256" key="2">
    <source>
        <dbReference type="ARBA" id="ARBA00023015"/>
    </source>
</evidence>
<dbReference type="PANTHER" id="PTHR30537:SF5">
    <property type="entry name" value="HTH-TYPE TRANSCRIPTIONAL ACTIVATOR TTDR-RELATED"/>
    <property type="match status" value="1"/>
</dbReference>
<dbReference type="InterPro" id="IPR005119">
    <property type="entry name" value="LysR_subst-bd"/>
</dbReference>
<feature type="domain" description="HTH lysR-type" evidence="5">
    <location>
        <begin position="19"/>
        <end position="68"/>
    </location>
</feature>
<dbReference type="AlphaFoldDB" id="A0A6M3ZN26"/>
<keyword evidence="2" id="KW-0805">Transcription regulation</keyword>
<gene>
    <name evidence="6" type="ORF">C798_06180</name>
</gene>
<dbReference type="InterPro" id="IPR058163">
    <property type="entry name" value="LysR-type_TF_proteobact-type"/>
</dbReference>
<dbReference type="Pfam" id="PF03466">
    <property type="entry name" value="LysR_substrate"/>
    <property type="match status" value="1"/>
</dbReference>
<evidence type="ECO:0000256" key="3">
    <source>
        <dbReference type="ARBA" id="ARBA00023125"/>
    </source>
</evidence>
<evidence type="ECO:0000256" key="4">
    <source>
        <dbReference type="ARBA" id="ARBA00023163"/>
    </source>
</evidence>
<dbReference type="PROSITE" id="PS50931">
    <property type="entry name" value="HTH_LYSR"/>
    <property type="match status" value="1"/>
</dbReference>
<dbReference type="Pfam" id="PF00126">
    <property type="entry name" value="HTH_1"/>
    <property type="match status" value="1"/>
</dbReference>
<accession>A0A6M3ZN26</accession>
<dbReference type="GO" id="GO:0006351">
    <property type="term" value="P:DNA-templated transcription"/>
    <property type="evidence" value="ECO:0007669"/>
    <property type="project" value="TreeGrafter"/>
</dbReference>
<evidence type="ECO:0000256" key="1">
    <source>
        <dbReference type="ARBA" id="ARBA00009437"/>
    </source>
</evidence>
<dbReference type="EMBL" id="CP008956">
    <property type="protein sequence ID" value="QJP99830.1"/>
    <property type="molecule type" value="Genomic_DNA"/>
</dbReference>
<evidence type="ECO:0000259" key="5">
    <source>
        <dbReference type="PROSITE" id="PS50931"/>
    </source>
</evidence>
<sequence length="193" mass="21672">MPSINKNPLSSHFGEIGLFVEIVRSGNFSRAATLLDMPVSTLSRRIATMEKQLGFTLFVRDTRRLTLTPSAKRFFDQCHPMLEQTQAAYEALIQSNRGVTGELRISIPTGLDHQFFARALKDFSDQYPQISLLINVSPIFPDMFLNPVDVALWLGPIVGKNQLASYVGAISQGLFASRRYLQLKGIPQRQRIC</sequence>
<reference evidence="6 7" key="1">
    <citation type="journal article" date="2012" name="J. Bacteriol.">
        <title>Genome sequence of the pathogenic Herbaspirillum seropedicae strain Os34, isolated from rice roots.</title>
        <authorList>
            <person name="Ye W."/>
            <person name="Ye S."/>
            <person name="Liu J."/>
            <person name="Chang S."/>
            <person name="Chen M."/>
            <person name="Zhu B."/>
            <person name="Guo L."/>
            <person name="An Q."/>
        </authorList>
    </citation>
    <scope>NUCLEOTIDE SEQUENCE [LARGE SCALE GENOMIC DNA]</scope>
    <source>
        <strain evidence="6 7">Os34</strain>
    </source>
</reference>
<dbReference type="SUPFAM" id="SSF46785">
    <property type="entry name" value="Winged helix' DNA-binding domain"/>
    <property type="match status" value="1"/>
</dbReference>
<dbReference type="GO" id="GO:0003700">
    <property type="term" value="F:DNA-binding transcription factor activity"/>
    <property type="evidence" value="ECO:0007669"/>
    <property type="project" value="InterPro"/>
</dbReference>
<dbReference type="Proteomes" id="UP000501648">
    <property type="component" value="Chromosome"/>
</dbReference>
<dbReference type="RefSeq" id="WP_238814153.1">
    <property type="nucleotide sequence ID" value="NZ_CP008956.1"/>
</dbReference>
<dbReference type="GO" id="GO:0043565">
    <property type="term" value="F:sequence-specific DNA binding"/>
    <property type="evidence" value="ECO:0007669"/>
    <property type="project" value="TreeGrafter"/>
</dbReference>
<name>A0A6M3ZN26_9BURK</name>
<evidence type="ECO:0000313" key="7">
    <source>
        <dbReference type="Proteomes" id="UP000501648"/>
    </source>
</evidence>
<organism evidence="6 7">
    <name type="scientific">Herbaspirillum rubrisubalbicans Os34</name>
    <dbReference type="NCBI Taxonomy" id="1235827"/>
    <lineage>
        <taxon>Bacteria</taxon>
        <taxon>Pseudomonadati</taxon>
        <taxon>Pseudomonadota</taxon>
        <taxon>Betaproteobacteria</taxon>
        <taxon>Burkholderiales</taxon>
        <taxon>Oxalobacteraceae</taxon>
        <taxon>Herbaspirillum</taxon>
    </lineage>
</organism>
<dbReference type="SUPFAM" id="SSF53850">
    <property type="entry name" value="Periplasmic binding protein-like II"/>
    <property type="match status" value="1"/>
</dbReference>
<dbReference type="InterPro" id="IPR000847">
    <property type="entry name" value="LysR_HTH_N"/>
</dbReference>
<dbReference type="Gene3D" id="1.10.10.10">
    <property type="entry name" value="Winged helix-like DNA-binding domain superfamily/Winged helix DNA-binding domain"/>
    <property type="match status" value="1"/>
</dbReference>
<dbReference type="FunFam" id="1.10.10.10:FF:000001">
    <property type="entry name" value="LysR family transcriptional regulator"/>
    <property type="match status" value="1"/>
</dbReference>
<dbReference type="Gene3D" id="3.40.190.290">
    <property type="match status" value="1"/>
</dbReference>
<comment type="similarity">
    <text evidence="1">Belongs to the LysR transcriptional regulatory family.</text>
</comment>
<dbReference type="PANTHER" id="PTHR30537">
    <property type="entry name" value="HTH-TYPE TRANSCRIPTIONAL REGULATOR"/>
    <property type="match status" value="1"/>
</dbReference>
<keyword evidence="3" id="KW-0238">DNA-binding</keyword>
<protein>
    <recommendedName>
        <fullName evidence="5">HTH lysR-type domain-containing protein</fullName>
    </recommendedName>
</protein>